<reference evidence="2 3" key="1">
    <citation type="submission" date="2014-04" db="EMBL/GenBank/DDBJ databases">
        <authorList>
            <person name="Sibley D."/>
            <person name="Venepally P."/>
            <person name="Karamycheva S."/>
            <person name="Hadjithomas M."/>
            <person name="Khan A."/>
            <person name="Brunk B."/>
            <person name="Roos D."/>
            <person name="Caler E."/>
            <person name="Lorenzi H."/>
        </authorList>
    </citation>
    <scope>NUCLEOTIDE SEQUENCE [LARGE SCALE GENOMIC DNA]</scope>
    <source>
        <strain evidence="2 3">MAS</strain>
    </source>
</reference>
<sequence length="338" mass="37654">MITPECPYIPPDSTQPEPFPFDAARFTSRVREWTKDGDDTLCTISSLRQNDTSKTAGEKAPWLQNVIPPRYDSAYIRFSQNDSRIEASRVLLMGLYRPDDPRANVETKRKLETLTKEKLGIEGAFVHADWFEEAERDERIYSMVVKQVLIVTCGLGVFIAFLLSPIGGLLVAGLLLTISLIVASCLVVFGASIDVISLLALFMCVTFTVEYGTHIIYLFLHTGDKHHRVDSRVSSLAWDGEHWRRQSRLPSSKNTTASRRAAIRVWKCARKGLPSIALSATASFLGVFLLTFAHSFAFRAFCLLTGLVLFLSATIAAVVAPVLLYYLEPFLPSVSRQG</sequence>
<evidence type="ECO:0000313" key="3">
    <source>
        <dbReference type="Proteomes" id="UP000028821"/>
    </source>
</evidence>
<accession>A0A086QBI6</accession>
<feature type="transmembrane region" description="Helical" evidence="1">
    <location>
        <begin position="198"/>
        <end position="220"/>
    </location>
</feature>
<dbReference type="SUPFAM" id="SSF82866">
    <property type="entry name" value="Multidrug efflux transporter AcrB transmembrane domain"/>
    <property type="match status" value="1"/>
</dbReference>
<feature type="transmembrane region" description="Helical" evidence="1">
    <location>
        <begin position="300"/>
        <end position="327"/>
    </location>
</feature>
<gene>
    <name evidence="2" type="ORF">TGMAS_227350B</name>
</gene>
<dbReference type="EMBL" id="AEXC02001835">
    <property type="protein sequence ID" value="KFH09968.1"/>
    <property type="molecule type" value="Genomic_DNA"/>
</dbReference>
<keyword evidence="1" id="KW-0472">Membrane</keyword>
<evidence type="ECO:0000313" key="2">
    <source>
        <dbReference type="EMBL" id="KFH09968.1"/>
    </source>
</evidence>
<keyword evidence="1" id="KW-1133">Transmembrane helix</keyword>
<dbReference type="VEuPathDB" id="ToxoDB:TGMAS_227350B"/>
<dbReference type="AlphaFoldDB" id="A0A086QBI6"/>
<name>A0A086QBI6_TOXGO</name>
<feature type="transmembrane region" description="Helical" evidence="1">
    <location>
        <begin position="144"/>
        <end position="163"/>
    </location>
</feature>
<dbReference type="GO" id="GO:0016020">
    <property type="term" value="C:membrane"/>
    <property type="evidence" value="ECO:0007669"/>
    <property type="project" value="TreeGrafter"/>
</dbReference>
<dbReference type="InterPro" id="IPR051697">
    <property type="entry name" value="Patched_domain-protein"/>
</dbReference>
<keyword evidence="1" id="KW-0812">Transmembrane</keyword>
<dbReference type="Gene3D" id="1.20.1640.10">
    <property type="entry name" value="Multidrug efflux transporter AcrB transmembrane domain"/>
    <property type="match status" value="1"/>
</dbReference>
<feature type="transmembrane region" description="Helical" evidence="1">
    <location>
        <begin position="169"/>
        <end position="191"/>
    </location>
</feature>
<dbReference type="Proteomes" id="UP000028821">
    <property type="component" value="Unassembled WGS sequence"/>
</dbReference>
<feature type="transmembrane region" description="Helical" evidence="1">
    <location>
        <begin position="273"/>
        <end position="293"/>
    </location>
</feature>
<protein>
    <submittedName>
        <fullName evidence="2">Patched family protein</fullName>
    </submittedName>
</protein>
<proteinExistence type="predicted"/>
<dbReference type="PANTHER" id="PTHR10796:SF92">
    <property type="entry name" value="PATCHED-RELATED, ISOFORM A"/>
    <property type="match status" value="1"/>
</dbReference>
<dbReference type="PANTHER" id="PTHR10796">
    <property type="entry name" value="PATCHED-RELATED"/>
    <property type="match status" value="1"/>
</dbReference>
<comment type="caution">
    <text evidence="2">The sequence shown here is derived from an EMBL/GenBank/DDBJ whole genome shotgun (WGS) entry which is preliminary data.</text>
</comment>
<evidence type="ECO:0000256" key="1">
    <source>
        <dbReference type="SAM" id="Phobius"/>
    </source>
</evidence>
<organism evidence="2 3">
    <name type="scientific">Toxoplasma gondii MAS</name>
    <dbReference type="NCBI Taxonomy" id="943118"/>
    <lineage>
        <taxon>Eukaryota</taxon>
        <taxon>Sar</taxon>
        <taxon>Alveolata</taxon>
        <taxon>Apicomplexa</taxon>
        <taxon>Conoidasida</taxon>
        <taxon>Coccidia</taxon>
        <taxon>Eucoccidiorida</taxon>
        <taxon>Eimeriorina</taxon>
        <taxon>Sarcocystidae</taxon>
        <taxon>Toxoplasma</taxon>
    </lineage>
</organism>